<evidence type="ECO:0000313" key="1">
    <source>
        <dbReference type="EMBL" id="CAJ0935796.1"/>
    </source>
</evidence>
<name>A0ABN9L8D9_9NEOB</name>
<protein>
    <recommendedName>
        <fullName evidence="3">GIY-YIG domain-containing protein</fullName>
    </recommendedName>
</protein>
<dbReference type="PANTHER" id="PTHR21301">
    <property type="entry name" value="REVERSE TRANSCRIPTASE"/>
    <property type="match status" value="1"/>
</dbReference>
<organism evidence="1 2">
    <name type="scientific">Ranitomeya imitator</name>
    <name type="common">mimic poison frog</name>
    <dbReference type="NCBI Taxonomy" id="111125"/>
    <lineage>
        <taxon>Eukaryota</taxon>
        <taxon>Metazoa</taxon>
        <taxon>Chordata</taxon>
        <taxon>Craniata</taxon>
        <taxon>Vertebrata</taxon>
        <taxon>Euteleostomi</taxon>
        <taxon>Amphibia</taxon>
        <taxon>Batrachia</taxon>
        <taxon>Anura</taxon>
        <taxon>Neobatrachia</taxon>
        <taxon>Hyloidea</taxon>
        <taxon>Dendrobatidae</taxon>
        <taxon>Dendrobatinae</taxon>
        <taxon>Ranitomeya</taxon>
    </lineage>
</organism>
<comment type="caution">
    <text evidence="1">The sequence shown here is derived from an EMBL/GenBank/DDBJ whole genome shotgun (WGS) entry which is preliminary data.</text>
</comment>
<evidence type="ECO:0008006" key="3">
    <source>
        <dbReference type="Google" id="ProtNLM"/>
    </source>
</evidence>
<evidence type="ECO:0000313" key="2">
    <source>
        <dbReference type="Proteomes" id="UP001176940"/>
    </source>
</evidence>
<sequence length="239" mass="27308">MPMFHGLIRKHWSLLGLSYPSIPEFQVAPLMCHKKPSNLRNFLVSADVGSSKLATRQTFLATARKGTFPCLHCLQCSNITRGDTFTYPRSGKRFPIRGYFSCDSTFVVYLIKCPCGLGYVGETTQHIRDCISQHKSTIWCKKLLSPIPAHFISHNHSIAQLRYQIIDTIPVARRGGNRILKLKQREAYSIHVLQTLEPHGLNREHDPWSITLWCYSFLSDNCLDKGLMSRNVGILYDRL</sequence>
<gene>
    <name evidence="1" type="ORF">RIMI_LOCUS6484341</name>
</gene>
<dbReference type="CDD" id="cd10442">
    <property type="entry name" value="GIY-YIG_PLEs"/>
    <property type="match status" value="1"/>
</dbReference>
<keyword evidence="2" id="KW-1185">Reference proteome</keyword>
<dbReference type="PANTHER" id="PTHR21301:SF12">
    <property type="match status" value="1"/>
</dbReference>
<proteinExistence type="predicted"/>
<dbReference type="EMBL" id="CAUEEQ010011682">
    <property type="protein sequence ID" value="CAJ0935796.1"/>
    <property type="molecule type" value="Genomic_DNA"/>
</dbReference>
<accession>A0ABN9L8D9</accession>
<reference evidence="1" key="1">
    <citation type="submission" date="2023-07" db="EMBL/GenBank/DDBJ databases">
        <authorList>
            <person name="Stuckert A."/>
        </authorList>
    </citation>
    <scope>NUCLEOTIDE SEQUENCE</scope>
</reference>
<dbReference type="Proteomes" id="UP001176940">
    <property type="component" value="Unassembled WGS sequence"/>
</dbReference>